<reference evidence="1" key="1">
    <citation type="submission" date="2018-06" db="EMBL/GenBank/DDBJ databases">
        <authorList>
            <person name="Zhirakovskaya E."/>
        </authorList>
    </citation>
    <scope>NUCLEOTIDE SEQUENCE</scope>
</reference>
<dbReference type="EMBL" id="UOFM01000013">
    <property type="protein sequence ID" value="VAW72223.1"/>
    <property type="molecule type" value="Genomic_DNA"/>
</dbReference>
<feature type="non-terminal residue" evidence="1">
    <location>
        <position position="1"/>
    </location>
</feature>
<protein>
    <submittedName>
        <fullName evidence="1">Uncharacterized protein</fullName>
    </submittedName>
</protein>
<sequence length="32" mass="3501">HEFAALGNLPGNAPGERMTIKYVQLKQNASMN</sequence>
<accession>A0A3B0Y746</accession>
<dbReference type="AlphaFoldDB" id="A0A3B0Y746"/>
<evidence type="ECO:0000313" key="1">
    <source>
        <dbReference type="EMBL" id="VAW72223.1"/>
    </source>
</evidence>
<name>A0A3B0Y746_9ZZZZ</name>
<proteinExistence type="predicted"/>
<gene>
    <name evidence="1" type="ORF">MNBD_GAMMA14-1933</name>
</gene>
<organism evidence="1">
    <name type="scientific">hydrothermal vent metagenome</name>
    <dbReference type="NCBI Taxonomy" id="652676"/>
    <lineage>
        <taxon>unclassified sequences</taxon>
        <taxon>metagenomes</taxon>
        <taxon>ecological metagenomes</taxon>
    </lineage>
</organism>